<accession>A0A1I6NUC8</accession>
<dbReference type="AlphaFoldDB" id="A0A1I6NUC8"/>
<evidence type="ECO:0000256" key="3">
    <source>
        <dbReference type="ARBA" id="ARBA00022485"/>
    </source>
</evidence>
<gene>
    <name evidence="9" type="ORF">SAMN05660874_00134</name>
</gene>
<dbReference type="NCBIfam" id="NF005012">
    <property type="entry name" value="PRK06411.1"/>
    <property type="match status" value="1"/>
</dbReference>
<evidence type="ECO:0000259" key="8">
    <source>
        <dbReference type="Pfam" id="PF01058"/>
    </source>
</evidence>
<evidence type="ECO:0000313" key="10">
    <source>
        <dbReference type="Proteomes" id="UP000198852"/>
    </source>
</evidence>
<keyword evidence="6" id="KW-0411">Iron-sulfur</keyword>
<evidence type="ECO:0000256" key="6">
    <source>
        <dbReference type="ARBA" id="ARBA00023014"/>
    </source>
</evidence>
<dbReference type="InterPro" id="IPR006137">
    <property type="entry name" value="NADH_UbQ_OxRdtase-like_20kDa"/>
</dbReference>
<dbReference type="PANTHER" id="PTHR42989:SF1">
    <property type="entry name" value="FORMATE HYDROGENLYASE SUBUNIT 7-RELATED"/>
    <property type="match status" value="1"/>
</dbReference>
<comment type="cofactor">
    <cofactor evidence="1">
        <name>[4Fe-4S] cluster</name>
        <dbReference type="ChEBI" id="CHEBI:49883"/>
    </cofactor>
</comment>
<proteinExistence type="inferred from homology"/>
<dbReference type="Pfam" id="PF01058">
    <property type="entry name" value="Oxidored_q6"/>
    <property type="match status" value="1"/>
</dbReference>
<evidence type="ECO:0000256" key="5">
    <source>
        <dbReference type="ARBA" id="ARBA00023004"/>
    </source>
</evidence>
<evidence type="ECO:0000256" key="1">
    <source>
        <dbReference type="ARBA" id="ARBA00001966"/>
    </source>
</evidence>
<dbReference type="InterPro" id="IPR052375">
    <property type="entry name" value="Complex_I_20kDa-like"/>
</dbReference>
<dbReference type="SUPFAM" id="SSF56770">
    <property type="entry name" value="HydA/Nqo6-like"/>
    <property type="match status" value="1"/>
</dbReference>
<keyword evidence="5" id="KW-0408">Iron</keyword>
<feature type="region of interest" description="Disordered" evidence="7">
    <location>
        <begin position="1"/>
        <end position="27"/>
    </location>
</feature>
<keyword evidence="10" id="KW-1185">Reference proteome</keyword>
<dbReference type="RefSeq" id="WP_093412893.1">
    <property type="nucleotide sequence ID" value="NZ_FOZX01000001.1"/>
</dbReference>
<organism evidence="9 10">
    <name type="scientific">Saccharopolyspora flava</name>
    <dbReference type="NCBI Taxonomy" id="95161"/>
    <lineage>
        <taxon>Bacteria</taxon>
        <taxon>Bacillati</taxon>
        <taxon>Actinomycetota</taxon>
        <taxon>Actinomycetes</taxon>
        <taxon>Pseudonocardiales</taxon>
        <taxon>Pseudonocardiaceae</taxon>
        <taxon>Saccharopolyspora</taxon>
    </lineage>
</organism>
<dbReference type="EMBL" id="FOZX01000001">
    <property type="protein sequence ID" value="SFS31562.1"/>
    <property type="molecule type" value="Genomic_DNA"/>
</dbReference>
<evidence type="ECO:0000256" key="2">
    <source>
        <dbReference type="ARBA" id="ARBA00009173"/>
    </source>
</evidence>
<dbReference type="STRING" id="95161.SAMN05660874_00134"/>
<protein>
    <submittedName>
        <fullName evidence="9">Ni,Fe-hydrogenase III small subunit</fullName>
    </submittedName>
</protein>
<sequence length="160" mass="16741">MGLWRKIRRTGRVAEPAPEPPSGDRPPVAAELGGSVQVRHVDAGSCNGCEVEIGSAFGPVHDAERYGARLVASPRHADALVVTGPVTRNMAEPLRRTHDAVPGPKAVVAVGDCARNCGVFAEAYGVAGAVRDVVPVDLEIAGCPPRPEQIVEGLRKLTGR</sequence>
<dbReference type="Proteomes" id="UP000198852">
    <property type="component" value="Unassembled WGS sequence"/>
</dbReference>
<dbReference type="PANTHER" id="PTHR42989">
    <property type="entry name" value="HYDROGENASE-4 COMPONENT I"/>
    <property type="match status" value="1"/>
</dbReference>
<evidence type="ECO:0000256" key="7">
    <source>
        <dbReference type="SAM" id="MobiDB-lite"/>
    </source>
</evidence>
<dbReference type="GO" id="GO:0046872">
    <property type="term" value="F:metal ion binding"/>
    <property type="evidence" value="ECO:0007669"/>
    <property type="project" value="UniProtKB-KW"/>
</dbReference>
<name>A0A1I6NUC8_9PSEU</name>
<dbReference type="OrthoDB" id="9786737at2"/>
<evidence type="ECO:0000313" key="9">
    <source>
        <dbReference type="EMBL" id="SFS31562.1"/>
    </source>
</evidence>
<dbReference type="GO" id="GO:0051539">
    <property type="term" value="F:4 iron, 4 sulfur cluster binding"/>
    <property type="evidence" value="ECO:0007669"/>
    <property type="project" value="UniProtKB-KW"/>
</dbReference>
<comment type="similarity">
    <text evidence="2">Belongs to the complex I 20 kDa subunit family.</text>
</comment>
<feature type="domain" description="NADH:ubiquinone oxidoreductase-like 20kDa subunit" evidence="8">
    <location>
        <begin position="46"/>
        <end position="157"/>
    </location>
</feature>
<evidence type="ECO:0000256" key="4">
    <source>
        <dbReference type="ARBA" id="ARBA00022723"/>
    </source>
</evidence>
<keyword evidence="4" id="KW-0479">Metal-binding</keyword>
<keyword evidence="3" id="KW-0004">4Fe-4S</keyword>
<dbReference type="Gene3D" id="3.40.50.12280">
    <property type="match status" value="1"/>
</dbReference>
<reference evidence="10" key="1">
    <citation type="submission" date="2016-10" db="EMBL/GenBank/DDBJ databases">
        <authorList>
            <person name="Varghese N."/>
            <person name="Submissions S."/>
        </authorList>
    </citation>
    <scope>NUCLEOTIDE SEQUENCE [LARGE SCALE GENOMIC DNA]</scope>
    <source>
        <strain evidence="10">DSM 44771</strain>
    </source>
</reference>
<feature type="compositionally biased region" description="Basic residues" evidence="7">
    <location>
        <begin position="1"/>
        <end position="11"/>
    </location>
</feature>